<dbReference type="EMBL" id="WTYU01000001">
    <property type="protein sequence ID" value="MXP13315.1"/>
    <property type="molecule type" value="Genomic_DNA"/>
</dbReference>
<reference evidence="1 2" key="1">
    <citation type="submission" date="2019-12" db="EMBL/GenBank/DDBJ databases">
        <title>Genomic-based taxomic classification of the family Erythrobacteraceae.</title>
        <authorList>
            <person name="Xu L."/>
        </authorList>
    </citation>
    <scope>NUCLEOTIDE SEQUENCE [LARGE SCALE GENOMIC DNA]</scope>
    <source>
        <strain evidence="1 2">KCTC 52259</strain>
    </source>
</reference>
<gene>
    <name evidence="1" type="ORF">GRI44_00890</name>
</gene>
<accession>A0A6L7GCT4</accession>
<comment type="caution">
    <text evidence="1">The sequence shown here is derived from an EMBL/GenBank/DDBJ whole genome shotgun (WGS) entry which is preliminary data.</text>
</comment>
<name>A0A6L7GCT4_9SPHN</name>
<evidence type="ECO:0000313" key="2">
    <source>
        <dbReference type="Proteomes" id="UP000473531"/>
    </source>
</evidence>
<sequence length="66" mass="7355">MIRSVASAQAIGKFGLITHPTLSHEFALLPPFGSSGDSGWDVSRFLGKVWAWKQKLFREFSRISFG</sequence>
<evidence type="ECO:0000313" key="1">
    <source>
        <dbReference type="EMBL" id="MXP13315.1"/>
    </source>
</evidence>
<dbReference type="Proteomes" id="UP000473531">
    <property type="component" value="Unassembled WGS sequence"/>
</dbReference>
<dbReference type="RefSeq" id="WP_160599424.1">
    <property type="nucleotide sequence ID" value="NZ_WTYU01000001.1"/>
</dbReference>
<protein>
    <submittedName>
        <fullName evidence="1">Uncharacterized protein</fullName>
    </submittedName>
</protein>
<proteinExistence type="predicted"/>
<organism evidence="1 2">
    <name type="scientific">Allopontixanthobacter confluentis</name>
    <dbReference type="NCBI Taxonomy" id="1849021"/>
    <lineage>
        <taxon>Bacteria</taxon>
        <taxon>Pseudomonadati</taxon>
        <taxon>Pseudomonadota</taxon>
        <taxon>Alphaproteobacteria</taxon>
        <taxon>Sphingomonadales</taxon>
        <taxon>Erythrobacteraceae</taxon>
        <taxon>Allopontixanthobacter</taxon>
    </lineage>
</organism>
<dbReference type="AlphaFoldDB" id="A0A6L7GCT4"/>
<keyword evidence="2" id="KW-1185">Reference proteome</keyword>